<organism evidence="3">
    <name type="scientific">marine sediment metagenome</name>
    <dbReference type="NCBI Taxonomy" id="412755"/>
    <lineage>
        <taxon>unclassified sequences</taxon>
        <taxon>metagenomes</taxon>
        <taxon>ecological metagenomes</taxon>
    </lineage>
</organism>
<evidence type="ECO:0000259" key="2">
    <source>
        <dbReference type="Pfam" id="PF01370"/>
    </source>
</evidence>
<name>X1BET2_9ZZZZ</name>
<dbReference type="Gene3D" id="3.40.50.720">
    <property type="entry name" value="NAD(P)-binding Rossmann-like Domain"/>
    <property type="match status" value="1"/>
</dbReference>
<feature type="domain" description="NAD-dependent epimerase/dehydratase" evidence="2">
    <location>
        <begin position="1"/>
        <end position="134"/>
    </location>
</feature>
<accession>X1BET2</accession>
<dbReference type="EMBL" id="BART01022207">
    <property type="protein sequence ID" value="GAG93530.1"/>
    <property type="molecule type" value="Genomic_DNA"/>
</dbReference>
<comment type="similarity">
    <text evidence="1">Belongs to the NAD(P)-dependent epimerase/dehydratase family.</text>
</comment>
<reference evidence="3" key="1">
    <citation type="journal article" date="2014" name="Front. Microbiol.">
        <title>High frequency of phylogenetically diverse reductive dehalogenase-homologous genes in deep subseafloor sedimentary metagenomes.</title>
        <authorList>
            <person name="Kawai M."/>
            <person name="Futagami T."/>
            <person name="Toyoda A."/>
            <person name="Takaki Y."/>
            <person name="Nishi S."/>
            <person name="Hori S."/>
            <person name="Arai W."/>
            <person name="Tsubouchi T."/>
            <person name="Morono Y."/>
            <person name="Uchiyama I."/>
            <person name="Ito T."/>
            <person name="Fujiyama A."/>
            <person name="Inagaki F."/>
            <person name="Takami H."/>
        </authorList>
    </citation>
    <scope>NUCLEOTIDE SEQUENCE</scope>
    <source>
        <strain evidence="3">Expedition CK06-06</strain>
    </source>
</reference>
<dbReference type="AlphaFoldDB" id="X1BET2"/>
<dbReference type="PANTHER" id="PTHR43000">
    <property type="entry name" value="DTDP-D-GLUCOSE 4,6-DEHYDRATASE-RELATED"/>
    <property type="match status" value="1"/>
</dbReference>
<gene>
    <name evidence="3" type="ORF">S01H4_40717</name>
</gene>
<dbReference type="InterPro" id="IPR036291">
    <property type="entry name" value="NAD(P)-bd_dom_sf"/>
</dbReference>
<dbReference type="InterPro" id="IPR001509">
    <property type="entry name" value="Epimerase_deHydtase"/>
</dbReference>
<dbReference type="Pfam" id="PF01370">
    <property type="entry name" value="Epimerase"/>
    <property type="match status" value="1"/>
</dbReference>
<proteinExistence type="inferred from homology"/>
<evidence type="ECO:0000256" key="1">
    <source>
        <dbReference type="ARBA" id="ARBA00007637"/>
    </source>
</evidence>
<dbReference type="SUPFAM" id="SSF51735">
    <property type="entry name" value="NAD(P)-binding Rossmann-fold domains"/>
    <property type="match status" value="1"/>
</dbReference>
<protein>
    <recommendedName>
        <fullName evidence="2">NAD-dependent epimerase/dehydratase domain-containing protein</fullName>
    </recommendedName>
</protein>
<comment type="caution">
    <text evidence="3">The sequence shown here is derived from an EMBL/GenBank/DDBJ whole genome shotgun (WGS) entry which is preliminary data.</text>
</comment>
<feature type="non-terminal residue" evidence="3">
    <location>
        <position position="1"/>
    </location>
</feature>
<evidence type="ECO:0000313" key="3">
    <source>
        <dbReference type="EMBL" id="GAG93530.1"/>
    </source>
</evidence>
<dbReference type="Gene3D" id="3.90.25.10">
    <property type="entry name" value="UDP-galactose 4-epimerase, domain 1"/>
    <property type="match status" value="1"/>
</dbReference>
<sequence>RVLEFAKTLKNLKKFIYFSTDEVFGPAPKGIAYRETDRVNSTNPYSASKCGAEQLAMSYANCYKMPVIILNTMNVFGERQHVEKFIPGTIKKILSGETVTIHASPDKKIAGTRYYIHARNVSAAILFILNKIGDYHSKSIYYIDEKGYPQFRHRYNIVGEKEVDNLELAQLIAKVLKKPLKYEMMNFHSSRPGHDLHYRLSMKKMEGMGWELPLGFEDSLRSTIEWTLKNKKWLN</sequence>